<dbReference type="Gene3D" id="3.40.1390.30">
    <property type="entry name" value="NIF3 (NGG1p interacting factor 3)-like"/>
    <property type="match status" value="2"/>
</dbReference>
<proteinExistence type="inferred from homology"/>
<evidence type="ECO:0000256" key="3">
    <source>
        <dbReference type="ARBA" id="ARBA00022723"/>
    </source>
</evidence>
<comment type="similarity">
    <text evidence="1">Belongs to the GTP cyclohydrolase I type 2/NIF3 family.</text>
</comment>
<organism evidence="5 6">
    <name type="scientific">Marvinbryantia formatexigens DSM 14469</name>
    <dbReference type="NCBI Taxonomy" id="478749"/>
    <lineage>
        <taxon>Bacteria</taxon>
        <taxon>Bacillati</taxon>
        <taxon>Bacillota</taxon>
        <taxon>Clostridia</taxon>
        <taxon>Lachnospirales</taxon>
        <taxon>Lachnospiraceae</taxon>
        <taxon>Marvinbryantia</taxon>
    </lineage>
</organism>
<dbReference type="FunFam" id="3.40.1390.30:FF:000001">
    <property type="entry name" value="GTP cyclohydrolase 1 type 2"/>
    <property type="match status" value="1"/>
</dbReference>
<dbReference type="SUPFAM" id="SSF102705">
    <property type="entry name" value="NIF3 (NGG1p interacting factor 3)-like"/>
    <property type="match status" value="1"/>
</dbReference>
<keyword evidence="3 4" id="KW-0479">Metal-binding</keyword>
<dbReference type="AlphaFoldDB" id="C6LLI2"/>
<dbReference type="EMBL" id="ACCL02000030">
    <property type="protein sequence ID" value="EET58522.1"/>
    <property type="molecule type" value="Genomic_DNA"/>
</dbReference>
<sequence>MLDIKRHLNIKLSNSSASARMRLKCYKMKYLYVVLRRRESMTAKEFIQKIEEQFPLDKAAEWDNSGFQAGRRQKEIKKVLIALDATDDVIAQAAACGADMLLTHHPLTMEGVKSVTSETLKGKKFLALLQNDICCYASHTTYDVVEMAELAGSMMKLQKPDILDITGIDGQTGQYMGFGRVGSLVRPVTLRECAELVKTIFKLENVRVFGDLEQVVQRVAISPGSGKSMIKPAVRAKAQVLITGDIGHHDGLDAIDEGTAIIDAGHYGLEHIFIGQMEKYLQKHCKGLEIVKAKERSPFTVI</sequence>
<evidence type="ECO:0000256" key="1">
    <source>
        <dbReference type="ARBA" id="ARBA00006964"/>
    </source>
</evidence>
<dbReference type="Pfam" id="PF01784">
    <property type="entry name" value="DUF34_NIF3"/>
    <property type="match status" value="1"/>
</dbReference>
<dbReference type="STRING" id="168384.SAMN05660368_03935"/>
<name>C6LLI2_9FIRM</name>
<dbReference type="PANTHER" id="PTHR13799">
    <property type="entry name" value="NGG1 INTERACTING FACTOR 3"/>
    <property type="match status" value="1"/>
</dbReference>
<feature type="binding site" evidence="4">
    <location>
        <position position="266"/>
    </location>
    <ligand>
        <name>a divalent metal cation</name>
        <dbReference type="ChEBI" id="CHEBI:60240"/>
        <label>1</label>
    </ligand>
</feature>
<gene>
    <name evidence="5" type="ORF">BRYFOR_09529</name>
</gene>
<protein>
    <recommendedName>
        <fullName evidence="2">GTP cyclohydrolase 1 type 2 homolog</fullName>
    </recommendedName>
</protein>
<dbReference type="eggNOG" id="COG0327">
    <property type="taxonomic scope" value="Bacteria"/>
</dbReference>
<accession>C6LLI2</accession>
<feature type="binding site" evidence="4">
    <location>
        <position position="104"/>
    </location>
    <ligand>
        <name>a divalent metal cation</name>
        <dbReference type="ChEBI" id="CHEBI:60240"/>
        <label>1</label>
    </ligand>
</feature>
<keyword evidence="6" id="KW-1185">Reference proteome</keyword>
<dbReference type="NCBIfam" id="TIGR00486">
    <property type="entry name" value="YbgI_SA1388"/>
    <property type="match status" value="1"/>
</dbReference>
<evidence type="ECO:0000256" key="2">
    <source>
        <dbReference type="ARBA" id="ARBA00022112"/>
    </source>
</evidence>
<dbReference type="InterPro" id="IPR036069">
    <property type="entry name" value="DUF34/NIF3_sf"/>
</dbReference>
<dbReference type="PANTHER" id="PTHR13799:SF14">
    <property type="entry name" value="GTP CYCLOHYDROLASE 1 TYPE 2 HOMOLOG"/>
    <property type="match status" value="1"/>
</dbReference>
<evidence type="ECO:0000256" key="4">
    <source>
        <dbReference type="PIRSR" id="PIRSR602678-1"/>
    </source>
</evidence>
<reference evidence="5" key="1">
    <citation type="submission" date="2009-07" db="EMBL/GenBank/DDBJ databases">
        <authorList>
            <person name="Weinstock G."/>
            <person name="Sodergren E."/>
            <person name="Clifton S."/>
            <person name="Fulton L."/>
            <person name="Fulton B."/>
            <person name="Courtney L."/>
            <person name="Fronick C."/>
            <person name="Harrison M."/>
            <person name="Strong C."/>
            <person name="Farmer C."/>
            <person name="Delahaunty K."/>
            <person name="Markovic C."/>
            <person name="Hall O."/>
            <person name="Minx P."/>
            <person name="Tomlinson C."/>
            <person name="Mitreva M."/>
            <person name="Nelson J."/>
            <person name="Hou S."/>
            <person name="Wollam A."/>
            <person name="Pepin K.H."/>
            <person name="Johnson M."/>
            <person name="Bhonagiri V."/>
            <person name="Nash W.E."/>
            <person name="Warren W."/>
            <person name="Chinwalla A."/>
            <person name="Mardis E.R."/>
            <person name="Wilson R.K."/>
        </authorList>
    </citation>
    <scope>NUCLEOTIDE SEQUENCE [LARGE SCALE GENOMIC DNA]</scope>
    <source>
        <strain evidence="5">DSM 14469</strain>
    </source>
</reference>
<dbReference type="GO" id="GO:0005737">
    <property type="term" value="C:cytoplasm"/>
    <property type="evidence" value="ECO:0007669"/>
    <property type="project" value="TreeGrafter"/>
</dbReference>
<evidence type="ECO:0000313" key="6">
    <source>
        <dbReference type="Proteomes" id="UP000005561"/>
    </source>
</evidence>
<feature type="binding site" evidence="4">
    <location>
        <position position="105"/>
    </location>
    <ligand>
        <name>a divalent metal cation</name>
        <dbReference type="ChEBI" id="CHEBI:60240"/>
        <label>1</label>
    </ligand>
</feature>
<feature type="binding site" evidence="4">
    <location>
        <position position="270"/>
    </location>
    <ligand>
        <name>a divalent metal cation</name>
        <dbReference type="ChEBI" id="CHEBI:60240"/>
        <label>1</label>
    </ligand>
</feature>
<evidence type="ECO:0000313" key="5">
    <source>
        <dbReference type="EMBL" id="EET58522.1"/>
    </source>
</evidence>
<dbReference type="InterPro" id="IPR002678">
    <property type="entry name" value="DUF34/NIF3"/>
</dbReference>
<dbReference type="GO" id="GO:0046872">
    <property type="term" value="F:metal ion binding"/>
    <property type="evidence" value="ECO:0007669"/>
    <property type="project" value="UniProtKB-KW"/>
</dbReference>
<feature type="binding site" evidence="4">
    <location>
        <position position="143"/>
    </location>
    <ligand>
        <name>a divalent metal cation</name>
        <dbReference type="ChEBI" id="CHEBI:60240"/>
        <label>1</label>
    </ligand>
</feature>
<dbReference type="Proteomes" id="UP000005561">
    <property type="component" value="Unassembled WGS sequence"/>
</dbReference>
<comment type="caution">
    <text evidence="5">The sequence shown here is derived from an EMBL/GenBank/DDBJ whole genome shotgun (WGS) entry which is preliminary data.</text>
</comment>